<organism evidence="1 2">
    <name type="scientific">Archangium gephyra</name>
    <dbReference type="NCBI Taxonomy" id="48"/>
    <lineage>
        <taxon>Bacteria</taxon>
        <taxon>Pseudomonadati</taxon>
        <taxon>Myxococcota</taxon>
        <taxon>Myxococcia</taxon>
        <taxon>Myxococcales</taxon>
        <taxon>Cystobacterineae</taxon>
        <taxon>Archangiaceae</taxon>
        <taxon>Archangium</taxon>
    </lineage>
</organism>
<gene>
    <name evidence="1" type="ORF">DI536_27335</name>
</gene>
<name>A0A2W5T0N4_9BACT</name>
<comment type="caution">
    <text evidence="1">The sequence shown here is derived from an EMBL/GenBank/DDBJ whole genome shotgun (WGS) entry which is preliminary data.</text>
</comment>
<dbReference type="Proteomes" id="UP000249061">
    <property type="component" value="Unassembled WGS sequence"/>
</dbReference>
<sequence>MNGEVLIEELNDLRNAQVPNKLLSDLVVGLRDLHGVRVSEAALRLTQLAANRFSGTPALSSLMVRWSKKLKVEADVPLLVSHFERLAIAAAVVASVRRATESLKR</sequence>
<proteinExistence type="predicted"/>
<evidence type="ECO:0000313" key="1">
    <source>
        <dbReference type="EMBL" id="PZR07587.1"/>
    </source>
</evidence>
<reference evidence="1 2" key="1">
    <citation type="submission" date="2017-08" db="EMBL/GenBank/DDBJ databases">
        <title>Infants hospitalized years apart are colonized by the same room-sourced microbial strains.</title>
        <authorList>
            <person name="Brooks B."/>
            <person name="Olm M.R."/>
            <person name="Firek B.A."/>
            <person name="Baker R."/>
            <person name="Thomas B.C."/>
            <person name="Morowitz M.J."/>
            <person name="Banfield J.F."/>
        </authorList>
    </citation>
    <scope>NUCLEOTIDE SEQUENCE [LARGE SCALE GENOMIC DNA]</scope>
    <source>
        <strain evidence="1">S2_003_000_R2_14</strain>
    </source>
</reference>
<accession>A0A2W5T0N4</accession>
<dbReference type="AlphaFoldDB" id="A0A2W5T0N4"/>
<protein>
    <submittedName>
        <fullName evidence="1">Uncharacterized protein</fullName>
    </submittedName>
</protein>
<dbReference type="EMBL" id="QFQP01000030">
    <property type="protein sequence ID" value="PZR07587.1"/>
    <property type="molecule type" value="Genomic_DNA"/>
</dbReference>
<evidence type="ECO:0000313" key="2">
    <source>
        <dbReference type="Proteomes" id="UP000249061"/>
    </source>
</evidence>